<gene>
    <name evidence="1" type="ORF">A2797_02190</name>
</gene>
<sequence>MREFFCVFFTRFGTLYGYEKAKNRNGALEAARRKLATGHFWVRGSETFGIGIWSSADDHFKGRKPPTMIEHA</sequence>
<protein>
    <submittedName>
        <fullName evidence="1">Uncharacterized protein</fullName>
    </submittedName>
</protein>
<evidence type="ECO:0000313" key="1">
    <source>
        <dbReference type="EMBL" id="OGC56143.1"/>
    </source>
</evidence>
<dbReference type="Proteomes" id="UP000179005">
    <property type="component" value="Unassembled WGS sequence"/>
</dbReference>
<reference evidence="1 2" key="1">
    <citation type="journal article" date="2016" name="Nat. Commun.">
        <title>Thousands of microbial genomes shed light on interconnected biogeochemical processes in an aquifer system.</title>
        <authorList>
            <person name="Anantharaman K."/>
            <person name="Brown C.T."/>
            <person name="Hug L.A."/>
            <person name="Sharon I."/>
            <person name="Castelle C.J."/>
            <person name="Probst A.J."/>
            <person name="Thomas B.C."/>
            <person name="Singh A."/>
            <person name="Wilkins M.J."/>
            <person name="Karaoz U."/>
            <person name="Brodie E.L."/>
            <person name="Williams K.H."/>
            <person name="Hubbard S.S."/>
            <person name="Banfield J.F."/>
        </authorList>
    </citation>
    <scope>NUCLEOTIDE SEQUENCE [LARGE SCALE GENOMIC DNA]</scope>
</reference>
<comment type="caution">
    <text evidence="1">The sequence shown here is derived from an EMBL/GenBank/DDBJ whole genome shotgun (WGS) entry which is preliminary data.</text>
</comment>
<name>A0A1F4VHB1_UNCKA</name>
<dbReference type="EMBL" id="MEVC01000003">
    <property type="protein sequence ID" value="OGC56143.1"/>
    <property type="molecule type" value="Genomic_DNA"/>
</dbReference>
<dbReference type="AlphaFoldDB" id="A0A1F4VHB1"/>
<accession>A0A1F4VHB1</accession>
<organism evidence="1 2">
    <name type="scientific">candidate division WWE3 bacterium RIFCSPHIGHO2_01_FULL_48_15</name>
    <dbReference type="NCBI Taxonomy" id="1802619"/>
    <lineage>
        <taxon>Bacteria</taxon>
        <taxon>Katanobacteria</taxon>
    </lineage>
</organism>
<dbReference type="STRING" id="1802619.A2797_02190"/>
<proteinExistence type="predicted"/>
<evidence type="ECO:0000313" key="2">
    <source>
        <dbReference type="Proteomes" id="UP000179005"/>
    </source>
</evidence>